<dbReference type="AlphaFoldDB" id="A0A1M5FJH7"/>
<dbReference type="Proteomes" id="UP000183945">
    <property type="component" value="Unassembled WGS sequence"/>
</dbReference>
<feature type="domain" description="NodB homology" evidence="1">
    <location>
        <begin position="34"/>
        <end position="181"/>
    </location>
</feature>
<reference evidence="3" key="1">
    <citation type="submission" date="2016-11" db="EMBL/GenBank/DDBJ databases">
        <authorList>
            <person name="Varghese N."/>
            <person name="Submissions S."/>
        </authorList>
    </citation>
    <scope>NUCLEOTIDE SEQUENCE [LARGE SCALE GENOMIC DNA]</scope>
    <source>
        <strain evidence="3">DSM 24579</strain>
    </source>
</reference>
<proteinExistence type="predicted"/>
<dbReference type="Pfam" id="PF01522">
    <property type="entry name" value="Polysacc_deac_1"/>
    <property type="match status" value="1"/>
</dbReference>
<dbReference type="SUPFAM" id="SSF88713">
    <property type="entry name" value="Glycoside hydrolase/deacetylase"/>
    <property type="match status" value="1"/>
</dbReference>
<evidence type="ECO:0000313" key="2">
    <source>
        <dbReference type="EMBL" id="SHF91569.1"/>
    </source>
</evidence>
<gene>
    <name evidence="2" type="ORF">SAMN05444483_103217</name>
</gene>
<evidence type="ECO:0000259" key="1">
    <source>
        <dbReference type="Pfam" id="PF01522"/>
    </source>
</evidence>
<sequence>MNGALIISLDFELLWGVFDNVNYNDKIEYFHNTREVVPKILQLFEKYEISCTWATVGMLFNENWEEWNENIPGTLPGYENKELSAYRFGRSIQNKETESLCFAPNLIRKIQQTSRQEIATHTYSHYYCLEQGQNSDSFKADLKLAVKMAQAFDVELRSLVFPRNQFNREYLEICKNLEIRNVRSNPTNWYWKDTGKDSLLNKIFRTGDAYVGSTNKSYNLEELPNRRNEPLSQKASRLLRPFSPNQTLNSLKIKRIKQEMTKAAKNAEVYHLWWHPHNFGDFPAENLRDLEELLIHYKHLKEEFDFQSLNMQEIEQLFVG</sequence>
<dbReference type="STRING" id="1073325.SAMN05444483_103217"/>
<dbReference type="GO" id="GO:0005975">
    <property type="term" value="P:carbohydrate metabolic process"/>
    <property type="evidence" value="ECO:0007669"/>
    <property type="project" value="InterPro"/>
</dbReference>
<dbReference type="GO" id="GO:0016810">
    <property type="term" value="F:hydrolase activity, acting on carbon-nitrogen (but not peptide) bonds"/>
    <property type="evidence" value="ECO:0007669"/>
    <property type="project" value="InterPro"/>
</dbReference>
<keyword evidence="3" id="KW-1185">Reference proteome</keyword>
<dbReference type="Gene3D" id="3.20.20.370">
    <property type="entry name" value="Glycoside hydrolase/deacetylase"/>
    <property type="match status" value="1"/>
</dbReference>
<organism evidence="2 3">
    <name type="scientific">Salegentibacter echinorum</name>
    <dbReference type="NCBI Taxonomy" id="1073325"/>
    <lineage>
        <taxon>Bacteria</taxon>
        <taxon>Pseudomonadati</taxon>
        <taxon>Bacteroidota</taxon>
        <taxon>Flavobacteriia</taxon>
        <taxon>Flavobacteriales</taxon>
        <taxon>Flavobacteriaceae</taxon>
        <taxon>Salegentibacter</taxon>
    </lineage>
</organism>
<dbReference type="OrthoDB" id="7836272at2"/>
<evidence type="ECO:0000313" key="3">
    <source>
        <dbReference type="Proteomes" id="UP000183945"/>
    </source>
</evidence>
<name>A0A1M5FJH7_SALEC</name>
<dbReference type="InterPro" id="IPR011330">
    <property type="entry name" value="Glyco_hydro/deAcase_b/a-brl"/>
</dbReference>
<accession>A0A1M5FJH7</accession>
<dbReference type="RefSeq" id="WP_072878162.1">
    <property type="nucleotide sequence ID" value="NZ_FQVT01000003.1"/>
</dbReference>
<dbReference type="EMBL" id="FQVT01000003">
    <property type="protein sequence ID" value="SHF91569.1"/>
    <property type="molecule type" value="Genomic_DNA"/>
</dbReference>
<dbReference type="CDD" id="cd10929">
    <property type="entry name" value="CE4_u5"/>
    <property type="match status" value="1"/>
</dbReference>
<dbReference type="InterPro" id="IPR002509">
    <property type="entry name" value="NODB_dom"/>
</dbReference>
<protein>
    <submittedName>
        <fullName evidence="2">Polysaccharide deacetylase</fullName>
    </submittedName>
</protein>